<keyword evidence="4" id="KW-0472">Membrane</keyword>
<keyword evidence="6" id="KW-1185">Reference proteome</keyword>
<dbReference type="Proteomes" id="UP000290624">
    <property type="component" value="Unassembled WGS sequence"/>
</dbReference>
<dbReference type="NCBIfam" id="NF033745">
    <property type="entry name" value="class_C_sortase"/>
    <property type="match status" value="1"/>
</dbReference>
<organism evidence="5 6">
    <name type="scientific">Propioniciclava flava</name>
    <dbReference type="NCBI Taxonomy" id="2072026"/>
    <lineage>
        <taxon>Bacteria</taxon>
        <taxon>Bacillati</taxon>
        <taxon>Actinomycetota</taxon>
        <taxon>Actinomycetes</taxon>
        <taxon>Propionibacteriales</taxon>
        <taxon>Propionibacteriaceae</taxon>
        <taxon>Propioniciclava</taxon>
    </lineage>
</organism>
<feature type="region of interest" description="Disordered" evidence="3">
    <location>
        <begin position="71"/>
        <end position="90"/>
    </location>
</feature>
<feature type="active site" description="Proton donor/acceptor" evidence="2">
    <location>
        <position position="152"/>
    </location>
</feature>
<dbReference type="AlphaFoldDB" id="A0A4Q2EGI7"/>
<accession>A0A4Q2EGI7</accession>
<gene>
    <name evidence="5" type="ORF">C1706_11065</name>
</gene>
<dbReference type="GO" id="GO:0016787">
    <property type="term" value="F:hydrolase activity"/>
    <property type="evidence" value="ECO:0007669"/>
    <property type="project" value="UniProtKB-KW"/>
</dbReference>
<dbReference type="InterPro" id="IPR042002">
    <property type="entry name" value="Sortase_C"/>
</dbReference>
<evidence type="ECO:0000256" key="3">
    <source>
        <dbReference type="SAM" id="MobiDB-lite"/>
    </source>
</evidence>
<protein>
    <submittedName>
        <fullName evidence="5">Class C sortase</fullName>
    </submittedName>
</protein>
<evidence type="ECO:0000313" key="5">
    <source>
        <dbReference type="EMBL" id="RXW31736.1"/>
    </source>
</evidence>
<evidence type="ECO:0000256" key="4">
    <source>
        <dbReference type="SAM" id="Phobius"/>
    </source>
</evidence>
<name>A0A4Q2EGI7_9ACTN</name>
<feature type="transmembrane region" description="Helical" evidence="4">
    <location>
        <begin position="251"/>
        <end position="270"/>
    </location>
</feature>
<proteinExistence type="predicted"/>
<keyword evidence="1" id="KW-0378">Hydrolase</keyword>
<dbReference type="Pfam" id="PF04203">
    <property type="entry name" value="Sortase"/>
    <property type="match status" value="1"/>
</dbReference>
<dbReference type="InterPro" id="IPR023365">
    <property type="entry name" value="Sortase_dom-sf"/>
</dbReference>
<dbReference type="Gene3D" id="2.40.260.10">
    <property type="entry name" value="Sortase"/>
    <property type="match status" value="1"/>
</dbReference>
<feature type="active site" description="Acyl-thioester intermediate" evidence="2">
    <location>
        <position position="214"/>
    </location>
</feature>
<dbReference type="InterPro" id="IPR005754">
    <property type="entry name" value="Sortase"/>
</dbReference>
<dbReference type="SUPFAM" id="SSF63817">
    <property type="entry name" value="Sortase"/>
    <property type="match status" value="1"/>
</dbReference>
<dbReference type="EMBL" id="PPCV01000007">
    <property type="protein sequence ID" value="RXW31736.1"/>
    <property type="molecule type" value="Genomic_DNA"/>
</dbReference>
<keyword evidence="4" id="KW-0812">Transmembrane</keyword>
<dbReference type="OrthoDB" id="5242161at2"/>
<dbReference type="CDD" id="cd05827">
    <property type="entry name" value="Sortase_C"/>
    <property type="match status" value="1"/>
</dbReference>
<comment type="caution">
    <text evidence="5">The sequence shown here is derived from an EMBL/GenBank/DDBJ whole genome shotgun (WGS) entry which is preliminary data.</text>
</comment>
<evidence type="ECO:0000256" key="1">
    <source>
        <dbReference type="ARBA" id="ARBA00022801"/>
    </source>
</evidence>
<keyword evidence="4" id="KW-1133">Transmembrane helix</keyword>
<reference evidence="5 6" key="1">
    <citation type="submission" date="2018-01" db="EMBL/GenBank/DDBJ databases">
        <title>Lactibacter flavus gen. nov., sp. nov., a novel bacterium of the family Propionibacteriaceae isolated from raw milk and dairy products.</title>
        <authorList>
            <person name="Wenning M."/>
            <person name="Breitenwieser F."/>
            <person name="Huptas C."/>
            <person name="von Neubeck M."/>
            <person name="Busse H.-J."/>
            <person name="Scherer S."/>
        </authorList>
    </citation>
    <scope>NUCLEOTIDE SEQUENCE [LARGE SCALE GENOMIC DNA]</scope>
    <source>
        <strain evidence="5 6">VG341</strain>
    </source>
</reference>
<evidence type="ECO:0000256" key="2">
    <source>
        <dbReference type="PIRSR" id="PIRSR605754-1"/>
    </source>
</evidence>
<evidence type="ECO:0000313" key="6">
    <source>
        <dbReference type="Proteomes" id="UP000290624"/>
    </source>
</evidence>
<dbReference type="NCBIfam" id="TIGR01076">
    <property type="entry name" value="sortase_fam"/>
    <property type="match status" value="1"/>
</dbReference>
<sequence>MLPLIVGVAAWLGMLLVLYPSIAAWFSAYNQSLVIGSYMQHSEVGLEPSAAEQIRLARAYNAELSSGALLAPNERLPQGEGTSSANSGPRYEELLRADPSGVMGRLRVPTADVDLPIYHGTSDAVLLEGVGHLEGTSLPVGGEDTHSVLTAHRGLASAKMFTDLNLVSIGDTFTITVFDQVLTYQVFDIKVVDPSETETLRQVPGRDLVTLVTCTPLGTNSQRILVTGTRVEPTPTADEVAGSTAPAPWTFPWWAVILAGGTAGVGVYLWRATRPRPRREAAPEPADA</sequence>